<dbReference type="BioCyc" id="CNIT1237085:G1324-2774-MONOMER"/>
<dbReference type="InParanoid" id="K0IIF9"/>
<keyword evidence="1" id="KW-0812">Transmembrane</keyword>
<gene>
    <name evidence="2" type="ordered locus">Ngar_c27740</name>
</gene>
<reference evidence="2 3" key="1">
    <citation type="journal article" date="2012" name="Environ. Microbiol.">
        <title>The genome of the ammonia-oxidizing Candidatus Nitrososphaera gargensis: insights into metabolic versatility and environmental adaptations.</title>
        <authorList>
            <person name="Spang A."/>
            <person name="Poehlein A."/>
            <person name="Offre P."/>
            <person name="Zumbragel S."/>
            <person name="Haider S."/>
            <person name="Rychlik N."/>
            <person name="Nowka B."/>
            <person name="Schmeisser C."/>
            <person name="Lebedeva E.V."/>
            <person name="Rattei T."/>
            <person name="Bohm C."/>
            <person name="Schmid M."/>
            <person name="Galushko A."/>
            <person name="Hatzenpichler R."/>
            <person name="Weinmaier T."/>
            <person name="Daniel R."/>
            <person name="Schleper C."/>
            <person name="Spieck E."/>
            <person name="Streit W."/>
            <person name="Wagner M."/>
        </authorList>
    </citation>
    <scope>NUCLEOTIDE SEQUENCE [LARGE SCALE GENOMIC DNA]</scope>
    <source>
        <strain evidence="3">Ga9.2</strain>
    </source>
</reference>
<dbReference type="Proteomes" id="UP000008037">
    <property type="component" value="Chromosome"/>
</dbReference>
<keyword evidence="1" id="KW-1133">Transmembrane helix</keyword>
<dbReference type="HOGENOM" id="CLU_1521918_0_0_2"/>
<proteinExistence type="predicted"/>
<evidence type="ECO:0000256" key="1">
    <source>
        <dbReference type="SAM" id="Phobius"/>
    </source>
</evidence>
<protein>
    <submittedName>
        <fullName evidence="2">Uncharacterized protein</fullName>
    </submittedName>
</protein>
<feature type="transmembrane region" description="Helical" evidence="1">
    <location>
        <begin position="86"/>
        <end position="105"/>
    </location>
</feature>
<organism evidence="2 3">
    <name type="scientific">Nitrososphaera gargensis (strain Ga9.2)</name>
    <dbReference type="NCBI Taxonomy" id="1237085"/>
    <lineage>
        <taxon>Archaea</taxon>
        <taxon>Nitrososphaerota</taxon>
        <taxon>Nitrososphaeria</taxon>
        <taxon>Nitrososphaerales</taxon>
        <taxon>Nitrososphaeraceae</taxon>
        <taxon>Nitrososphaera</taxon>
    </lineage>
</organism>
<dbReference type="RefSeq" id="WP_015020230.1">
    <property type="nucleotide sequence ID" value="NC_018719.1"/>
</dbReference>
<name>K0IIF9_NITGG</name>
<dbReference type="AlphaFoldDB" id="K0IIF9"/>
<feature type="transmembrane region" description="Helical" evidence="1">
    <location>
        <begin position="112"/>
        <end position="135"/>
    </location>
</feature>
<feature type="transmembrane region" description="Helical" evidence="1">
    <location>
        <begin position="57"/>
        <end position="74"/>
    </location>
</feature>
<evidence type="ECO:0000313" key="2">
    <source>
        <dbReference type="EMBL" id="AFU59695.1"/>
    </source>
</evidence>
<feature type="transmembrane region" description="Helical" evidence="1">
    <location>
        <begin position="147"/>
        <end position="169"/>
    </location>
</feature>
<keyword evidence="3" id="KW-1185">Reference proteome</keyword>
<dbReference type="GeneID" id="13794793"/>
<sequence>MTLAEILFLLLAAYLIIFVGIAWILGRKYLYTNPIEGKDDEGRKWVIEEHGKSESTSMTLAGFALAALVFVFTANQEQLESAVIELLVIFLSLAFVLEIISALCYKHLYARLYPYYGFVFQYGGLLTILMGFFIFLGDRYPTSEGIWGIYGGAILIFFILTGRELQLYVKQWRLSR</sequence>
<dbReference type="STRING" id="1237085.Ngar_c27740"/>
<dbReference type="EMBL" id="CP002408">
    <property type="protein sequence ID" value="AFU59695.1"/>
    <property type="molecule type" value="Genomic_DNA"/>
</dbReference>
<evidence type="ECO:0000313" key="3">
    <source>
        <dbReference type="Proteomes" id="UP000008037"/>
    </source>
</evidence>
<feature type="transmembrane region" description="Helical" evidence="1">
    <location>
        <begin position="6"/>
        <end position="25"/>
    </location>
</feature>
<dbReference type="KEGG" id="nga:Ngar_c27740"/>
<keyword evidence="1" id="KW-0472">Membrane</keyword>
<accession>K0IIF9</accession>